<dbReference type="CDD" id="cd00211">
    <property type="entry name" value="PTS_IIA_fru"/>
    <property type="match status" value="1"/>
</dbReference>
<dbReference type="PANTHER" id="PTHR30505">
    <property type="entry name" value="FRUCTOSE-LIKE PERMEASE"/>
    <property type="match status" value="1"/>
</dbReference>
<name>A0A845DU15_9BACI</name>
<dbReference type="PROSITE" id="PS51094">
    <property type="entry name" value="PTS_EIIA_TYPE_2"/>
    <property type="match status" value="1"/>
</dbReference>
<keyword evidence="9 14" id="KW-0812">Transmembrane</keyword>
<keyword evidence="5" id="KW-0597">Phosphoprotein</keyword>
<dbReference type="SUPFAM" id="SSF52794">
    <property type="entry name" value="PTS system IIB component-like"/>
    <property type="match status" value="1"/>
</dbReference>
<keyword evidence="10" id="KW-0418">Kinase</keyword>
<dbReference type="PANTHER" id="PTHR30505:SF0">
    <property type="entry name" value="FRUCTOSE-LIKE PTS SYSTEM EIIBC COMPONENT-RELATED"/>
    <property type="match status" value="1"/>
</dbReference>
<evidence type="ECO:0000259" key="17">
    <source>
        <dbReference type="PROSITE" id="PS51104"/>
    </source>
</evidence>
<feature type="domain" description="PTS EIIC type-2" evidence="17">
    <location>
        <begin position="127"/>
        <end position="460"/>
    </location>
</feature>
<dbReference type="EMBL" id="WMET01000003">
    <property type="protein sequence ID" value="MYL20970.1"/>
    <property type="molecule type" value="Genomic_DNA"/>
</dbReference>
<evidence type="ECO:0000256" key="13">
    <source>
        <dbReference type="SAM" id="MobiDB-lite"/>
    </source>
</evidence>
<dbReference type="InterPro" id="IPR003352">
    <property type="entry name" value="PTS_EIIC"/>
</dbReference>
<dbReference type="Gene3D" id="3.40.930.10">
    <property type="entry name" value="Mannitol-specific EII, Chain A"/>
    <property type="match status" value="1"/>
</dbReference>
<protein>
    <submittedName>
        <fullName evidence="18">PTS fructose transporter subunit IIC</fullName>
    </submittedName>
</protein>
<keyword evidence="3" id="KW-0813">Transport</keyword>
<evidence type="ECO:0000259" key="15">
    <source>
        <dbReference type="PROSITE" id="PS51094"/>
    </source>
</evidence>
<keyword evidence="4" id="KW-1003">Cell membrane</keyword>
<dbReference type="GO" id="GO:0005886">
    <property type="term" value="C:plasma membrane"/>
    <property type="evidence" value="ECO:0007669"/>
    <property type="project" value="UniProtKB-SubCell"/>
</dbReference>
<evidence type="ECO:0000259" key="16">
    <source>
        <dbReference type="PROSITE" id="PS51099"/>
    </source>
</evidence>
<evidence type="ECO:0000256" key="6">
    <source>
        <dbReference type="ARBA" id="ARBA00022597"/>
    </source>
</evidence>
<dbReference type="InterPro" id="IPR003501">
    <property type="entry name" value="PTS_EIIB_2/3"/>
</dbReference>
<dbReference type="GO" id="GO:0022877">
    <property type="term" value="F:protein-N(PI)-phosphohistidine-fructose phosphotransferase system transporter activity"/>
    <property type="evidence" value="ECO:0007669"/>
    <property type="project" value="InterPro"/>
</dbReference>
<reference evidence="18 19" key="1">
    <citation type="submission" date="2019-11" db="EMBL/GenBank/DDBJ databases">
        <title>Genome sequences of 17 halophilic strains isolated from different environments.</title>
        <authorList>
            <person name="Furrow R.E."/>
        </authorList>
    </citation>
    <scope>NUCLEOTIDE SEQUENCE [LARGE SCALE GENOMIC DNA]</scope>
    <source>
        <strain evidence="18 19">22511_23_Filter</strain>
    </source>
</reference>
<feature type="transmembrane region" description="Helical" evidence="14">
    <location>
        <begin position="137"/>
        <end position="158"/>
    </location>
</feature>
<dbReference type="InterPro" id="IPR003353">
    <property type="entry name" value="PTS_IIB_fruc"/>
</dbReference>
<comment type="subcellular location">
    <subcellularLocation>
        <location evidence="1">Cell inner membrane</location>
        <topology evidence="1">Multi-pass membrane protein</topology>
    </subcellularLocation>
    <subcellularLocation>
        <location evidence="2">Cytoplasm</location>
    </subcellularLocation>
</comment>
<feature type="transmembrane region" description="Helical" evidence="14">
    <location>
        <begin position="226"/>
        <end position="245"/>
    </location>
</feature>
<dbReference type="GO" id="GO:0016301">
    <property type="term" value="F:kinase activity"/>
    <property type="evidence" value="ECO:0007669"/>
    <property type="project" value="UniProtKB-KW"/>
</dbReference>
<evidence type="ECO:0000256" key="1">
    <source>
        <dbReference type="ARBA" id="ARBA00004429"/>
    </source>
</evidence>
<keyword evidence="11 14" id="KW-1133">Transmembrane helix</keyword>
<dbReference type="Proteomes" id="UP000460949">
    <property type="component" value="Unassembled WGS sequence"/>
</dbReference>
<dbReference type="InterPro" id="IPR016152">
    <property type="entry name" value="PTrfase/Anion_transptr"/>
</dbReference>
<dbReference type="Gene3D" id="3.40.50.2300">
    <property type="match status" value="1"/>
</dbReference>
<dbReference type="GO" id="GO:0005737">
    <property type="term" value="C:cytoplasm"/>
    <property type="evidence" value="ECO:0007669"/>
    <property type="project" value="UniProtKB-SubCell"/>
</dbReference>
<feature type="transmembrane region" description="Helical" evidence="14">
    <location>
        <begin position="440"/>
        <end position="461"/>
    </location>
</feature>
<dbReference type="GO" id="GO:0090563">
    <property type="term" value="F:protein-phosphocysteine-sugar phosphotransferase activity"/>
    <property type="evidence" value="ECO:0007669"/>
    <property type="project" value="TreeGrafter"/>
</dbReference>
<feature type="transmembrane region" description="Helical" evidence="14">
    <location>
        <begin position="178"/>
        <end position="196"/>
    </location>
</feature>
<dbReference type="SUPFAM" id="SSF55804">
    <property type="entry name" value="Phoshotransferase/anion transport protein"/>
    <property type="match status" value="1"/>
</dbReference>
<dbReference type="NCBIfam" id="TIGR00829">
    <property type="entry name" value="FRU"/>
    <property type="match status" value="1"/>
</dbReference>
<dbReference type="Pfam" id="PF00359">
    <property type="entry name" value="PTS_EIIA_2"/>
    <property type="match status" value="1"/>
</dbReference>
<evidence type="ECO:0000256" key="12">
    <source>
        <dbReference type="ARBA" id="ARBA00023136"/>
    </source>
</evidence>
<evidence type="ECO:0000256" key="8">
    <source>
        <dbReference type="ARBA" id="ARBA00022683"/>
    </source>
</evidence>
<sequence length="650" mass="68437">MKILAITSCPNGIAHTYMAAENLQKAADAMGIDIKIETQGSIGVENEFTQADIDSADGIIIAADKTVNKERFVGKPLTAVGVQQGINAPEQLIQRIVDGQASIHEESGQHAGEDAGSGSGGKGQNAFYRHLMNGVSYMIPFIVIGGLLIAISLTLGGTSTPEGIQIPEDSFWKTIENIGAASFSFMVPILAGFIAMSIADRPGLAPGMVGGYIAMNGSFYGSEAGAGFLGGIIAGFIAGYIALWIKKIKVPSVVQPIMPIIIIPVLASLAVGLIFVTVVGAPVAQIFESLTNWLQNMQGTSSILLALILGGMIAFDMGGPVNKVAFLFGSAMIAEGNYEIMGPIAVAIAVPPIGMGIATFLNRRKFAATEVETGKASFTMGLFGITEGAIPFAAQDPFRVIPSNMLGAMVGAVIAMMSGVGDRVAHGGPIVGVLGAVDNVLMFFVAIIAGSFVTAITVNLLKKEVGAEPALAGVPGKAADERKEEKPAGSQQPEPESENTDLHSLTNKNLIQVNVEAETKEQTIDELIDLLAAENVLTSRADVKEAILEREAEGSTGIGMNIAIPHAKSTAVKEPRVVFGVKQEGVDWSSLDGTEAKLIFMIVVPKESEGTQHLKILQMLSRKLMDDQYREQLLQVTSTDEAYELLKEVK</sequence>
<keyword evidence="7" id="KW-0808">Transferase</keyword>
<evidence type="ECO:0000313" key="18">
    <source>
        <dbReference type="EMBL" id="MYL20970.1"/>
    </source>
</evidence>
<dbReference type="PROSITE" id="PS00372">
    <property type="entry name" value="PTS_EIIA_TYPE_2_HIS"/>
    <property type="match status" value="1"/>
</dbReference>
<proteinExistence type="predicted"/>
<feature type="domain" description="PTS EIIA type-2" evidence="15">
    <location>
        <begin position="504"/>
        <end position="649"/>
    </location>
</feature>
<dbReference type="InterPro" id="IPR013014">
    <property type="entry name" value="PTS_EIIC_2"/>
</dbReference>
<feature type="domain" description="PTS EIIB type-2" evidence="16">
    <location>
        <begin position="1"/>
        <end position="98"/>
    </location>
</feature>
<evidence type="ECO:0000256" key="3">
    <source>
        <dbReference type="ARBA" id="ARBA00022448"/>
    </source>
</evidence>
<gene>
    <name evidence="18" type="ORF">GLW04_13785</name>
</gene>
<feature type="compositionally biased region" description="Basic and acidic residues" evidence="13">
    <location>
        <begin position="478"/>
        <end position="487"/>
    </location>
</feature>
<keyword evidence="6" id="KW-0762">Sugar transport</keyword>
<feature type="transmembrane region" description="Helical" evidence="14">
    <location>
        <begin position="340"/>
        <end position="361"/>
    </location>
</feature>
<accession>A0A845DU15</accession>
<evidence type="ECO:0000256" key="5">
    <source>
        <dbReference type="ARBA" id="ARBA00022553"/>
    </source>
</evidence>
<evidence type="ECO:0000256" key="11">
    <source>
        <dbReference type="ARBA" id="ARBA00022989"/>
    </source>
</evidence>
<comment type="caution">
    <text evidence="18">The sequence shown here is derived from an EMBL/GenBank/DDBJ whole genome shotgun (WGS) entry which is preliminary data.</text>
</comment>
<dbReference type="GO" id="GO:0009401">
    <property type="term" value="P:phosphoenolpyruvate-dependent sugar phosphotransferase system"/>
    <property type="evidence" value="ECO:0007669"/>
    <property type="project" value="UniProtKB-KW"/>
</dbReference>
<evidence type="ECO:0000256" key="2">
    <source>
        <dbReference type="ARBA" id="ARBA00004496"/>
    </source>
</evidence>
<dbReference type="PROSITE" id="PS51104">
    <property type="entry name" value="PTS_EIIC_TYPE_2"/>
    <property type="match status" value="1"/>
</dbReference>
<dbReference type="InterPro" id="IPR050864">
    <property type="entry name" value="Bacterial_PTS_Sugar_Transport"/>
</dbReference>
<dbReference type="GO" id="GO:0005351">
    <property type="term" value="F:carbohydrate:proton symporter activity"/>
    <property type="evidence" value="ECO:0007669"/>
    <property type="project" value="InterPro"/>
</dbReference>
<feature type="transmembrane region" description="Helical" evidence="14">
    <location>
        <begin position="303"/>
        <end position="328"/>
    </location>
</feature>
<dbReference type="AlphaFoldDB" id="A0A845DU15"/>
<dbReference type="Pfam" id="PF02378">
    <property type="entry name" value="PTS_EIIC"/>
    <property type="match status" value="1"/>
</dbReference>
<dbReference type="CDD" id="cd05569">
    <property type="entry name" value="PTS_IIB_fructose"/>
    <property type="match status" value="1"/>
</dbReference>
<evidence type="ECO:0000256" key="10">
    <source>
        <dbReference type="ARBA" id="ARBA00022777"/>
    </source>
</evidence>
<dbReference type="Pfam" id="PF02302">
    <property type="entry name" value="PTS_IIB"/>
    <property type="match status" value="1"/>
</dbReference>
<dbReference type="InterPro" id="IPR036095">
    <property type="entry name" value="PTS_EIIB-like_sf"/>
</dbReference>
<evidence type="ECO:0000313" key="19">
    <source>
        <dbReference type="Proteomes" id="UP000460949"/>
    </source>
</evidence>
<keyword evidence="8" id="KW-0598">Phosphotransferase system</keyword>
<keyword evidence="12 14" id="KW-0472">Membrane</keyword>
<evidence type="ECO:0000256" key="9">
    <source>
        <dbReference type="ARBA" id="ARBA00022692"/>
    </source>
</evidence>
<dbReference type="PROSITE" id="PS51099">
    <property type="entry name" value="PTS_EIIB_TYPE_2"/>
    <property type="match status" value="1"/>
</dbReference>
<evidence type="ECO:0000256" key="4">
    <source>
        <dbReference type="ARBA" id="ARBA00022475"/>
    </source>
</evidence>
<dbReference type="InterPro" id="IPR004715">
    <property type="entry name" value="PTS_IIA_fruc"/>
</dbReference>
<dbReference type="InterPro" id="IPR002178">
    <property type="entry name" value="PTS_EIIA_type-2_dom"/>
</dbReference>
<dbReference type="FunFam" id="3.40.930.10:FF:000009">
    <property type="entry name" value="PTS system, fructose specific IIABC component"/>
    <property type="match status" value="1"/>
</dbReference>
<evidence type="ECO:0000256" key="14">
    <source>
        <dbReference type="SAM" id="Phobius"/>
    </source>
</evidence>
<evidence type="ECO:0000256" key="7">
    <source>
        <dbReference type="ARBA" id="ARBA00022679"/>
    </source>
</evidence>
<feature type="transmembrane region" description="Helical" evidence="14">
    <location>
        <begin position="257"/>
        <end position="283"/>
    </location>
</feature>
<dbReference type="NCBIfam" id="TIGR01427">
    <property type="entry name" value="PTS_IIC_fructo"/>
    <property type="match status" value="1"/>
</dbReference>
<dbReference type="FunFam" id="3.40.50.2300:FF:000014">
    <property type="entry name" value="PTS system fructose-like transporter subunit IIB"/>
    <property type="match status" value="1"/>
</dbReference>
<dbReference type="RefSeq" id="WP_160838237.1">
    <property type="nucleotide sequence ID" value="NZ_WMET01000003.1"/>
</dbReference>
<organism evidence="18 19">
    <name type="scientific">Halobacillus litoralis</name>
    <dbReference type="NCBI Taxonomy" id="45668"/>
    <lineage>
        <taxon>Bacteria</taxon>
        <taxon>Bacillati</taxon>
        <taxon>Bacillota</taxon>
        <taxon>Bacilli</taxon>
        <taxon>Bacillales</taxon>
        <taxon>Bacillaceae</taxon>
        <taxon>Halobacillus</taxon>
    </lineage>
</organism>
<feature type="transmembrane region" description="Helical" evidence="14">
    <location>
        <begin position="401"/>
        <end position="420"/>
    </location>
</feature>
<dbReference type="InterPro" id="IPR006327">
    <property type="entry name" value="PTS_IIC_fruc"/>
</dbReference>
<feature type="region of interest" description="Disordered" evidence="13">
    <location>
        <begin position="472"/>
        <end position="505"/>
    </location>
</feature>
<dbReference type="InterPro" id="IPR013011">
    <property type="entry name" value="PTS_EIIB_2"/>
</dbReference>
<dbReference type="NCBIfam" id="TIGR00848">
    <property type="entry name" value="fruA"/>
    <property type="match status" value="1"/>
</dbReference>